<accession>A0A932EP25</accession>
<dbReference type="PANTHER" id="PTHR11265">
    <property type="entry name" value="S-ADENOSYL-METHYLTRANSFERASE MRAW"/>
    <property type="match status" value="1"/>
</dbReference>
<dbReference type="InterPro" id="IPR029063">
    <property type="entry name" value="SAM-dependent_MTases_sf"/>
</dbReference>
<keyword evidence="6" id="KW-0963">Cytoplasm</keyword>
<keyword evidence="4 6" id="KW-0808">Transferase</keyword>
<dbReference type="EMBL" id="JACPNR010000007">
    <property type="protein sequence ID" value="MBI2678360.1"/>
    <property type="molecule type" value="Genomic_DNA"/>
</dbReference>
<evidence type="ECO:0000256" key="5">
    <source>
        <dbReference type="ARBA" id="ARBA00022691"/>
    </source>
</evidence>
<dbReference type="Pfam" id="PF01795">
    <property type="entry name" value="Methyltransf_5"/>
    <property type="match status" value="1"/>
</dbReference>
<dbReference type="HAMAP" id="MF_01007">
    <property type="entry name" value="16SrRNA_methyltr_H"/>
    <property type="match status" value="1"/>
</dbReference>
<dbReference type="Proteomes" id="UP000779809">
    <property type="component" value="Unassembled WGS sequence"/>
</dbReference>
<comment type="similarity">
    <text evidence="1 6">Belongs to the methyltransferase superfamily. RsmH family.</text>
</comment>
<dbReference type="GO" id="GO:0070475">
    <property type="term" value="P:rRNA base methylation"/>
    <property type="evidence" value="ECO:0007669"/>
    <property type="project" value="UniProtKB-UniRule"/>
</dbReference>
<dbReference type="PANTHER" id="PTHR11265:SF0">
    <property type="entry name" value="12S RRNA N4-METHYLCYTIDINE METHYLTRANSFERASE"/>
    <property type="match status" value="1"/>
</dbReference>
<dbReference type="SUPFAM" id="SSF81799">
    <property type="entry name" value="Putative methyltransferase TM0872, insert domain"/>
    <property type="match status" value="1"/>
</dbReference>
<feature type="binding site" evidence="6">
    <location>
        <position position="96"/>
    </location>
    <ligand>
        <name>S-adenosyl-L-methionine</name>
        <dbReference type="ChEBI" id="CHEBI:59789"/>
    </ligand>
</feature>
<dbReference type="Gene3D" id="1.10.150.170">
    <property type="entry name" value="Putative methyltransferase TM0872, insert domain"/>
    <property type="match status" value="1"/>
</dbReference>
<dbReference type="EC" id="2.1.1.199" evidence="6"/>
<evidence type="ECO:0000313" key="8">
    <source>
        <dbReference type="Proteomes" id="UP000779809"/>
    </source>
</evidence>
<feature type="binding site" evidence="6">
    <location>
        <position position="62"/>
    </location>
    <ligand>
        <name>S-adenosyl-L-methionine</name>
        <dbReference type="ChEBI" id="CHEBI:59789"/>
    </ligand>
</feature>
<comment type="caution">
    <text evidence="7">The sequence shown here is derived from an EMBL/GenBank/DDBJ whole genome shotgun (WGS) entry which is preliminary data.</text>
</comment>
<keyword evidence="3 6" id="KW-0489">Methyltransferase</keyword>
<protein>
    <recommendedName>
        <fullName evidence="6">Ribosomal RNA small subunit methyltransferase H</fullName>
        <ecNumber evidence="6">2.1.1.199</ecNumber>
    </recommendedName>
    <alternativeName>
        <fullName evidence="6">16S rRNA m(4)C1402 methyltransferase</fullName>
    </alternativeName>
    <alternativeName>
        <fullName evidence="6">rRNA (cytosine-N(4)-)-methyltransferase RsmH</fullName>
    </alternativeName>
</protein>
<evidence type="ECO:0000256" key="3">
    <source>
        <dbReference type="ARBA" id="ARBA00022603"/>
    </source>
</evidence>
<feature type="binding site" evidence="6">
    <location>
        <position position="114"/>
    </location>
    <ligand>
        <name>S-adenosyl-L-methionine</name>
        <dbReference type="ChEBI" id="CHEBI:59789"/>
    </ligand>
</feature>
<organism evidence="7 8">
    <name type="scientific">Candidatus Korobacter versatilis</name>
    <dbReference type="NCBI Taxonomy" id="658062"/>
    <lineage>
        <taxon>Bacteria</taxon>
        <taxon>Pseudomonadati</taxon>
        <taxon>Acidobacteriota</taxon>
        <taxon>Terriglobia</taxon>
        <taxon>Terriglobales</taxon>
        <taxon>Candidatus Korobacteraceae</taxon>
        <taxon>Candidatus Korobacter</taxon>
    </lineage>
</organism>
<evidence type="ECO:0000256" key="4">
    <source>
        <dbReference type="ARBA" id="ARBA00022679"/>
    </source>
</evidence>
<dbReference type="NCBIfam" id="TIGR00006">
    <property type="entry name" value="16S rRNA (cytosine(1402)-N(4))-methyltransferase RsmH"/>
    <property type="match status" value="1"/>
</dbReference>
<dbReference type="PIRSF" id="PIRSF004486">
    <property type="entry name" value="MraW"/>
    <property type="match status" value="1"/>
</dbReference>
<keyword evidence="5 6" id="KW-0949">S-adenosyl-L-methionine</keyword>
<name>A0A932EP25_9BACT</name>
<dbReference type="SUPFAM" id="SSF53335">
    <property type="entry name" value="S-adenosyl-L-methionine-dependent methyltransferases"/>
    <property type="match status" value="1"/>
</dbReference>
<comment type="catalytic activity">
    <reaction evidence="6">
        <text>cytidine(1402) in 16S rRNA + S-adenosyl-L-methionine = N(4)-methylcytidine(1402) in 16S rRNA + S-adenosyl-L-homocysteine + H(+)</text>
        <dbReference type="Rhea" id="RHEA:42928"/>
        <dbReference type="Rhea" id="RHEA-COMP:10286"/>
        <dbReference type="Rhea" id="RHEA-COMP:10287"/>
        <dbReference type="ChEBI" id="CHEBI:15378"/>
        <dbReference type="ChEBI" id="CHEBI:57856"/>
        <dbReference type="ChEBI" id="CHEBI:59789"/>
        <dbReference type="ChEBI" id="CHEBI:74506"/>
        <dbReference type="ChEBI" id="CHEBI:82748"/>
        <dbReference type="EC" id="2.1.1.199"/>
    </reaction>
</comment>
<comment type="function">
    <text evidence="6">Specifically methylates the N4 position of cytidine in position 1402 (C1402) of 16S rRNA.</text>
</comment>
<evidence type="ECO:0000313" key="7">
    <source>
        <dbReference type="EMBL" id="MBI2678360.1"/>
    </source>
</evidence>
<evidence type="ECO:0000256" key="1">
    <source>
        <dbReference type="ARBA" id="ARBA00010396"/>
    </source>
</evidence>
<evidence type="ECO:0000256" key="6">
    <source>
        <dbReference type="HAMAP-Rule" id="MF_01007"/>
    </source>
</evidence>
<proteinExistence type="inferred from homology"/>
<dbReference type="InterPro" id="IPR023397">
    <property type="entry name" value="SAM-dep_MeTrfase_MraW_recog"/>
</dbReference>
<comment type="subcellular location">
    <subcellularLocation>
        <location evidence="6">Cytoplasm</location>
    </subcellularLocation>
</comment>
<reference evidence="7" key="1">
    <citation type="submission" date="2020-07" db="EMBL/GenBank/DDBJ databases">
        <title>Huge and variable diversity of episymbiotic CPR bacteria and DPANN archaea in groundwater ecosystems.</title>
        <authorList>
            <person name="He C.Y."/>
            <person name="Keren R."/>
            <person name="Whittaker M."/>
            <person name="Farag I.F."/>
            <person name="Doudna J."/>
            <person name="Cate J.H.D."/>
            <person name="Banfield J.F."/>
        </authorList>
    </citation>
    <scope>NUCLEOTIDE SEQUENCE</scope>
    <source>
        <strain evidence="7">NC_groundwater_580_Pr5_B-0.1um_64_19</strain>
    </source>
</reference>
<evidence type="ECO:0000256" key="2">
    <source>
        <dbReference type="ARBA" id="ARBA00022552"/>
    </source>
</evidence>
<feature type="binding site" evidence="6">
    <location>
        <begin position="42"/>
        <end position="44"/>
    </location>
    <ligand>
        <name>S-adenosyl-L-methionine</name>
        <dbReference type="ChEBI" id="CHEBI:59789"/>
    </ligand>
</feature>
<sequence>MAPGGRHGGTGVGHVSVLLKEAIDFLAVRRGGSYIDATLGLGGHSWEIAKRLGAQGRLIGFDKDTRALELARKSLTSPPAQHAGDWPEVTLLHRSFAEIGRVAPPASVDGVLADIGVSSLQLGDAARGFSFQAEGPLDMRMDPHGERTADQVVNQLDESDLADLIYEFGEERRSRRIARAIVRSRPIRTTAHLAQVISAASRSMNPERIHPATRTFQAIRIYVNQELEDLKAFLDERGAPHVLKPGGRLVVISFHSLEDRMVKDAFRDGAQRGQFRLLTKRIVTASDEEVDRNPRSRSAKLRAVEKV</sequence>
<dbReference type="GO" id="GO:0071424">
    <property type="term" value="F:rRNA (cytosine-N4-)-methyltransferase activity"/>
    <property type="evidence" value="ECO:0007669"/>
    <property type="project" value="UniProtKB-UniRule"/>
</dbReference>
<keyword evidence="2 6" id="KW-0698">rRNA processing</keyword>
<dbReference type="GO" id="GO:0005737">
    <property type="term" value="C:cytoplasm"/>
    <property type="evidence" value="ECO:0007669"/>
    <property type="project" value="UniProtKB-SubCell"/>
</dbReference>
<gene>
    <name evidence="6 7" type="primary">rsmH</name>
    <name evidence="7" type="ORF">HYX28_06230</name>
</gene>
<dbReference type="InterPro" id="IPR002903">
    <property type="entry name" value="RsmH"/>
</dbReference>
<dbReference type="AlphaFoldDB" id="A0A932EP25"/>
<feature type="binding site" evidence="6">
    <location>
        <position position="121"/>
    </location>
    <ligand>
        <name>S-adenosyl-L-methionine</name>
        <dbReference type="ChEBI" id="CHEBI:59789"/>
    </ligand>
</feature>
<dbReference type="Gene3D" id="3.40.50.150">
    <property type="entry name" value="Vaccinia Virus protein VP39"/>
    <property type="match status" value="1"/>
</dbReference>